<dbReference type="GO" id="GO:0009401">
    <property type="term" value="P:phosphoenolpyruvate-dependent sugar phosphotransferase system"/>
    <property type="evidence" value="ECO:0007669"/>
    <property type="project" value="InterPro"/>
</dbReference>
<dbReference type="OrthoDB" id="5113885at2"/>
<dbReference type="GO" id="GO:0008982">
    <property type="term" value="F:protein-N(PI)-phosphohistidine-sugar phosphotransferase activity"/>
    <property type="evidence" value="ECO:0007669"/>
    <property type="project" value="InterPro"/>
</dbReference>
<gene>
    <name evidence="2" type="ORF">SAMN05660199_02035</name>
</gene>
<evidence type="ECO:0000313" key="2">
    <source>
        <dbReference type="EMBL" id="SDO45612.1"/>
    </source>
</evidence>
<dbReference type="SUPFAM" id="SSF141530">
    <property type="entry name" value="PTSIIA/GutA-like"/>
    <property type="match status" value="1"/>
</dbReference>
<evidence type="ECO:0000256" key="1">
    <source>
        <dbReference type="PROSITE-ProRule" id="PRU00420"/>
    </source>
</evidence>
<accession>A0A1H0JQ15</accession>
<name>A0A1H0JQ15_9ACTN</name>
<sequence length="142" mass="14599">MTAPEVTVEEEVLYSSTVTAVGEQVGMFVGDHGILVLFGADSPAELHEFSAIHEATVASAGPRPGDVVELGSTRIPVLAVGSVVEANLVNLGHIDFKANGSTEADMPGDCNLPVGSLVLPQPGDTFRILRPAGPVATPEDPS</sequence>
<dbReference type="EMBL" id="FNIR01000005">
    <property type="protein sequence ID" value="SDO45612.1"/>
    <property type="molecule type" value="Genomic_DNA"/>
</dbReference>
<evidence type="ECO:0000313" key="3">
    <source>
        <dbReference type="Proteomes" id="UP000199088"/>
    </source>
</evidence>
<dbReference type="Proteomes" id="UP000199088">
    <property type="component" value="Unassembled WGS sequence"/>
</dbReference>
<reference evidence="3" key="1">
    <citation type="submission" date="2016-10" db="EMBL/GenBank/DDBJ databases">
        <authorList>
            <person name="Varghese N."/>
            <person name="Submissions S."/>
        </authorList>
    </citation>
    <scope>NUCLEOTIDE SEQUENCE [LARGE SCALE GENOMIC DNA]</scope>
    <source>
        <strain evidence="3">DSM 45843</strain>
    </source>
</reference>
<dbReference type="STRING" id="1052260.SAMN05660199_02035"/>
<dbReference type="AlphaFoldDB" id="A0A1H0JQ15"/>
<keyword evidence="3" id="KW-1185">Reference proteome</keyword>
<dbReference type="InterPro" id="IPR036665">
    <property type="entry name" value="PTS_IIA_glucitol/sorbitol_sf"/>
</dbReference>
<dbReference type="PANTHER" id="PTHR40398:SF1">
    <property type="entry name" value="PTS SYSTEM GLUCITOL_SORBITOL-SPECIFIC EIIA COMPONENT"/>
    <property type="match status" value="1"/>
</dbReference>
<dbReference type="Pfam" id="PF03829">
    <property type="entry name" value="PTSIIA_gutA"/>
    <property type="match status" value="1"/>
</dbReference>
<organism evidence="2 3">
    <name type="scientific">Klenkia soli</name>
    <dbReference type="NCBI Taxonomy" id="1052260"/>
    <lineage>
        <taxon>Bacteria</taxon>
        <taxon>Bacillati</taxon>
        <taxon>Actinomycetota</taxon>
        <taxon>Actinomycetes</taxon>
        <taxon>Geodermatophilales</taxon>
        <taxon>Geodermatophilaceae</taxon>
        <taxon>Klenkia</taxon>
    </lineage>
</organism>
<dbReference type="GO" id="GO:0005737">
    <property type="term" value="C:cytoplasm"/>
    <property type="evidence" value="ECO:0007669"/>
    <property type="project" value="InterPro"/>
</dbReference>
<protein>
    <submittedName>
        <fullName evidence="2">PTS system glucitol/sorbitol-specific IIA component</fullName>
    </submittedName>
</protein>
<proteinExistence type="predicted"/>
<dbReference type="InterPro" id="IPR004716">
    <property type="entry name" value="PTS_IIA_glucitol/sorbitol-sp"/>
</dbReference>
<feature type="modified residue" description="Phosphohistidine; by HPr" evidence="1">
    <location>
        <position position="53"/>
    </location>
</feature>
<dbReference type="PANTHER" id="PTHR40398">
    <property type="entry name" value="PTS SYSTEM GLUCITOL/SORBITOL-SPECIFIC EIIA COMPONENT"/>
    <property type="match status" value="1"/>
</dbReference>
<dbReference type="RefSeq" id="WP_091244143.1">
    <property type="nucleotide sequence ID" value="NZ_FNIR01000005.1"/>
</dbReference>
<dbReference type="Gene3D" id="2.40.33.40">
    <property type="entry name" value="Phosphotransferase system, glucitol/sorbitol-specific IIA component"/>
    <property type="match status" value="1"/>
</dbReference>
<dbReference type="PROSITE" id="PS51097">
    <property type="entry name" value="PTS_EIIA_TYPE_5"/>
    <property type="match status" value="1"/>
</dbReference>